<evidence type="ECO:0000256" key="6">
    <source>
        <dbReference type="ARBA" id="ARBA00022691"/>
    </source>
</evidence>
<comment type="catalytic activity">
    <reaction evidence="1">
        <text>guanosine(46) in tRNA + S-adenosyl-L-methionine = N(7)-methylguanosine(46) in tRNA + S-adenosyl-L-homocysteine</text>
        <dbReference type="Rhea" id="RHEA:42708"/>
        <dbReference type="Rhea" id="RHEA-COMP:10188"/>
        <dbReference type="Rhea" id="RHEA-COMP:10189"/>
        <dbReference type="ChEBI" id="CHEBI:57856"/>
        <dbReference type="ChEBI" id="CHEBI:59789"/>
        <dbReference type="ChEBI" id="CHEBI:74269"/>
        <dbReference type="ChEBI" id="CHEBI:74480"/>
        <dbReference type="EC" id="2.1.1.33"/>
    </reaction>
</comment>
<evidence type="ECO:0000256" key="7">
    <source>
        <dbReference type="ARBA" id="ARBA00022694"/>
    </source>
</evidence>
<dbReference type="InterPro" id="IPR003358">
    <property type="entry name" value="tRNA_(Gua-N-7)_MeTrfase_Trmb"/>
</dbReference>
<dbReference type="PANTHER" id="PTHR23417">
    <property type="entry name" value="3-DEOXY-D-MANNO-OCTULOSONIC-ACID TRANSFERASE/TRNA GUANINE-N 7 - -METHYLTRANSFERASE"/>
    <property type="match status" value="1"/>
</dbReference>
<comment type="caution">
    <text evidence="8">The sequence shown here is derived from an EMBL/GenBank/DDBJ whole genome shotgun (WGS) entry which is preliminary data.</text>
</comment>
<evidence type="ECO:0000256" key="2">
    <source>
        <dbReference type="ARBA" id="ARBA00003015"/>
    </source>
</evidence>
<reference evidence="8" key="1">
    <citation type="journal article" date="2020" name="mSystems">
        <title>Genome- and Community-Level Interaction Insights into Carbon Utilization and Element Cycling Functions of Hydrothermarchaeota in Hydrothermal Sediment.</title>
        <authorList>
            <person name="Zhou Z."/>
            <person name="Liu Y."/>
            <person name="Xu W."/>
            <person name="Pan J."/>
            <person name="Luo Z.H."/>
            <person name="Li M."/>
        </authorList>
    </citation>
    <scope>NUCLEOTIDE SEQUENCE [LARGE SCALE GENOMIC DNA]</scope>
    <source>
        <strain evidence="8">SpSt-34</strain>
        <strain evidence="9">SpSt-69</strain>
    </source>
</reference>
<proteinExistence type="predicted"/>
<dbReference type="EMBL" id="DTDJ01000033">
    <property type="protein sequence ID" value="HGL17716.1"/>
    <property type="molecule type" value="Genomic_DNA"/>
</dbReference>
<keyword evidence="6" id="KW-0949">S-adenosyl-L-methionine</keyword>
<accession>A0A7C2P0J1</accession>
<dbReference type="PANTHER" id="PTHR23417:SF14">
    <property type="entry name" value="PENTACOTRIPEPTIDE-REPEAT REGION OF PRORP DOMAIN-CONTAINING PROTEIN"/>
    <property type="match status" value="1"/>
</dbReference>
<dbReference type="EMBL" id="DSOL01000254">
    <property type="protein sequence ID" value="HEN28730.1"/>
    <property type="molecule type" value="Genomic_DNA"/>
</dbReference>
<evidence type="ECO:0000256" key="3">
    <source>
        <dbReference type="ARBA" id="ARBA00011977"/>
    </source>
</evidence>
<dbReference type="CDD" id="cd02440">
    <property type="entry name" value="AdoMet_MTases"/>
    <property type="match status" value="1"/>
</dbReference>
<evidence type="ECO:0000256" key="4">
    <source>
        <dbReference type="ARBA" id="ARBA00022603"/>
    </source>
</evidence>
<sequence length="315" mass="37456">MIFLTEPSSLSKFIGREELVFELGFGNGDFLKYLRIKYPNALIVGAEVANRFVLLTHRKLKRENIQKVFLYRGDGRSLLYFFVPDNKVQAIYINFPDPWEKPSKENKRLTSKMSLMVYYSRLKKGGKLFISTDSDILKDYLRNSLREIDVSYVETSESPYEDFLTKYARKWISLNKPISYFIIEKQDNRVFVPYIGVEEMPNFIFSIREKPVDTLEKLEGILPIEFKDGEFFYKIDKVYEYQQREFLFRVIHSEPFLNQKYYFVLQFHEGKGFMELDDKNNVIISKFLIRAFKELTSKIFNLFGKEIIFQNIGEV</sequence>
<organism evidence="8">
    <name type="scientific">candidate division WOR-3 bacterium</name>
    <dbReference type="NCBI Taxonomy" id="2052148"/>
    <lineage>
        <taxon>Bacteria</taxon>
        <taxon>Bacteria division WOR-3</taxon>
    </lineage>
</organism>
<evidence type="ECO:0000313" key="9">
    <source>
        <dbReference type="EMBL" id="HGL17716.1"/>
    </source>
</evidence>
<protein>
    <recommendedName>
        <fullName evidence="3">tRNA (guanine(46)-N(7))-methyltransferase</fullName>
        <ecNumber evidence="3">2.1.1.33</ecNumber>
    </recommendedName>
</protein>
<dbReference type="GO" id="GO:0043527">
    <property type="term" value="C:tRNA methyltransferase complex"/>
    <property type="evidence" value="ECO:0007669"/>
    <property type="project" value="TreeGrafter"/>
</dbReference>
<evidence type="ECO:0000256" key="1">
    <source>
        <dbReference type="ARBA" id="ARBA00000142"/>
    </source>
</evidence>
<keyword evidence="5" id="KW-0808">Transferase</keyword>
<dbReference type="Gene3D" id="3.40.50.150">
    <property type="entry name" value="Vaccinia Virus protein VP39"/>
    <property type="match status" value="1"/>
</dbReference>
<dbReference type="SUPFAM" id="SSF53335">
    <property type="entry name" value="S-adenosyl-L-methionine-dependent methyltransferases"/>
    <property type="match status" value="1"/>
</dbReference>
<dbReference type="EC" id="2.1.1.33" evidence="3"/>
<evidence type="ECO:0000313" key="8">
    <source>
        <dbReference type="EMBL" id="HEN28730.1"/>
    </source>
</evidence>
<keyword evidence="7" id="KW-0819">tRNA processing</keyword>
<keyword evidence="4" id="KW-0489">Methyltransferase</keyword>
<dbReference type="InterPro" id="IPR029063">
    <property type="entry name" value="SAM-dependent_MTases_sf"/>
</dbReference>
<dbReference type="GO" id="GO:0008176">
    <property type="term" value="F:tRNA (guanine(46)-N7)-methyltransferase activity"/>
    <property type="evidence" value="ECO:0007669"/>
    <property type="project" value="UniProtKB-EC"/>
</dbReference>
<name>A0A7C2P0J1_UNCW3</name>
<comment type="function">
    <text evidence="2">Catalyzes the formation of N(7)-methylguanine at position 46 (m7G46) in tRNA.</text>
</comment>
<dbReference type="PROSITE" id="PS51625">
    <property type="entry name" value="SAM_MT_TRMB"/>
    <property type="match status" value="1"/>
</dbReference>
<gene>
    <name evidence="8" type="ORF">ENQ77_08850</name>
    <name evidence="9" type="ORF">ENU66_05270</name>
</gene>
<dbReference type="AlphaFoldDB" id="A0A7C2P0J1"/>
<dbReference type="Pfam" id="PF02390">
    <property type="entry name" value="Methyltransf_4"/>
    <property type="match status" value="1"/>
</dbReference>
<evidence type="ECO:0000256" key="5">
    <source>
        <dbReference type="ARBA" id="ARBA00022679"/>
    </source>
</evidence>